<dbReference type="Proteomes" id="UP000783588">
    <property type="component" value="Unassembled WGS sequence"/>
</dbReference>
<keyword evidence="2" id="KW-1185">Reference proteome</keyword>
<dbReference type="RefSeq" id="WP_216471016.1">
    <property type="nucleotide sequence ID" value="NZ_JAHLQI010000007.1"/>
</dbReference>
<protein>
    <recommendedName>
        <fullName evidence="3">BppU N-terminal domain-containing protein</fullName>
    </recommendedName>
</protein>
<evidence type="ECO:0000313" key="2">
    <source>
        <dbReference type="Proteomes" id="UP000783588"/>
    </source>
</evidence>
<dbReference type="EMBL" id="JAHLQI010000007">
    <property type="protein sequence ID" value="MBU5491303.1"/>
    <property type="molecule type" value="Genomic_DNA"/>
</dbReference>
<reference evidence="1 2" key="1">
    <citation type="submission" date="2021-06" db="EMBL/GenBank/DDBJ databases">
        <authorList>
            <person name="Sun Q."/>
            <person name="Li D."/>
        </authorList>
    </citation>
    <scope>NUCLEOTIDE SEQUENCE [LARGE SCALE GENOMIC DNA]</scope>
    <source>
        <strain evidence="1 2">MSJd-7</strain>
    </source>
</reference>
<gene>
    <name evidence="1" type="ORF">KQI75_11860</name>
</gene>
<sequence>MQDIIARALALRNNGSSSGASAELAQKVQKIEDEYVRATDEKDIEEISSSIEAIKQEIVDKGAEVKESLDLNSAIKAIRPLSEIAKYGAEYTYEVDDVLGKQEIIKITSEVNANDFVFITEDDGFIMFQFWDKNGRQSGVASGKAGRQLVVIKNNGTGVIVSYGTNGSTVFDYNSDGTFKSVRNLSYAYKADVLGIRNTTEYTPTADYHPATKKYVDDAISALVAIDDEFNEAMQS</sequence>
<organism evidence="1 2">
    <name type="scientific">Butyricicoccus intestinisimiae</name>
    <dbReference type="NCBI Taxonomy" id="2841509"/>
    <lineage>
        <taxon>Bacteria</taxon>
        <taxon>Bacillati</taxon>
        <taxon>Bacillota</taxon>
        <taxon>Clostridia</taxon>
        <taxon>Eubacteriales</taxon>
        <taxon>Butyricicoccaceae</taxon>
        <taxon>Butyricicoccus</taxon>
    </lineage>
</organism>
<accession>A0ABS6EUG9</accession>
<name>A0ABS6EUG9_9FIRM</name>
<evidence type="ECO:0008006" key="3">
    <source>
        <dbReference type="Google" id="ProtNLM"/>
    </source>
</evidence>
<evidence type="ECO:0000313" key="1">
    <source>
        <dbReference type="EMBL" id="MBU5491303.1"/>
    </source>
</evidence>
<comment type="caution">
    <text evidence="1">The sequence shown here is derived from an EMBL/GenBank/DDBJ whole genome shotgun (WGS) entry which is preliminary data.</text>
</comment>
<proteinExistence type="predicted"/>